<reference evidence="2" key="1">
    <citation type="submission" date="2021-03" db="EMBL/GenBank/DDBJ databases">
        <title>Draft genome sequence of rust myrtle Austropuccinia psidii MF-1, a brazilian biotype.</title>
        <authorList>
            <person name="Quecine M.C."/>
            <person name="Pachon D.M.R."/>
            <person name="Bonatelli M.L."/>
            <person name="Correr F.H."/>
            <person name="Franceschini L.M."/>
            <person name="Leite T.F."/>
            <person name="Margarido G.R.A."/>
            <person name="Almeida C.A."/>
            <person name="Ferrarezi J.A."/>
            <person name="Labate C.A."/>
        </authorList>
    </citation>
    <scope>NUCLEOTIDE SEQUENCE</scope>
    <source>
        <strain evidence="2">MF-1</strain>
    </source>
</reference>
<dbReference type="Pfam" id="PF25597">
    <property type="entry name" value="SH3_retrovirus"/>
    <property type="match status" value="1"/>
</dbReference>
<dbReference type="CDD" id="cd09272">
    <property type="entry name" value="RNase_HI_RT_Ty1"/>
    <property type="match status" value="1"/>
</dbReference>
<gene>
    <name evidence="2" type="ORF">O181_022644</name>
</gene>
<dbReference type="EMBL" id="AVOT02006990">
    <property type="protein sequence ID" value="MBW0482929.1"/>
    <property type="molecule type" value="Genomic_DNA"/>
</dbReference>
<dbReference type="InterPro" id="IPR057670">
    <property type="entry name" value="SH3_retrovirus"/>
</dbReference>
<dbReference type="AlphaFoldDB" id="A0A9Q3CF64"/>
<comment type="caution">
    <text evidence="2">The sequence shown here is derived from an EMBL/GenBank/DDBJ whole genome shotgun (WGS) entry which is preliminary data.</text>
</comment>
<dbReference type="PANTHER" id="PTHR11439">
    <property type="entry name" value="GAG-POL-RELATED RETROTRANSPOSON"/>
    <property type="match status" value="1"/>
</dbReference>
<dbReference type="Proteomes" id="UP000765509">
    <property type="component" value="Unassembled WGS sequence"/>
</dbReference>
<evidence type="ECO:0000313" key="3">
    <source>
        <dbReference type="Proteomes" id="UP000765509"/>
    </source>
</evidence>
<feature type="domain" description="Retroviral polymerase SH3-like" evidence="1">
    <location>
        <begin position="290"/>
        <end position="328"/>
    </location>
</feature>
<sequence>MENTTQTAPTIQRRNVSLNICISDHHDKKIKEKMVLIEAQQPRPSSQATTCPCLADFSSSIVALLTTCSTQRRCSPTSKKLPISRCQLETHQLLYLKKQLEHLLELCQDNIFIKCTDNSFTLESDRTSILKGTIVNNLMQVAYSLPITLKNQVSTNLWHMQLGHPRESLPSRNLSGCVHNNLVGPIFPSSISGFQYFLTIVNQLTSKMVCLLNSKLDAFEILFIVKNLMENLHNQKLNKLVSDQGEKIRPFWKRLAVFSMAPSYQETTGPSPSSWPPCCATSSQPPVDTILVCYKNDNTSYQILHLSNRKVIISQHVTFDKNCFPPLQTTHAVQLTITWGASRMDSGLVDEFQHEDAAVVDETHSAETPAPCLNVPKALVEPHTLVEAPPQATSFIKVIGPQHPTLINSKINDQNILLFLCCPKVLLMTSDHAPQTFISALNRPASDKWSEAINQEFFSMNKLQVWDTVELEPSYKIFGISSLSQFLKWPGLLHWKALLHMLQYLWGTPGLGLVYSRGNNSGVSAYSNADWGNCSLTRRSTSGYLFLFNNCLTTWKKIKQPSVSLSKAEAEYKSLCDLASELIWLRQWATECQIHDFTQAIPFHKDDKSCINTASENFNFNNKRMKNINIQLHLIKEIVQSSQIKLIYTPTDSILANFLPKSVRKPILMPSLSQLGVLTLEVKGDVEN</sequence>
<dbReference type="OrthoDB" id="2796844at2759"/>
<keyword evidence="3" id="KW-1185">Reference proteome</keyword>
<evidence type="ECO:0000313" key="2">
    <source>
        <dbReference type="EMBL" id="MBW0482929.1"/>
    </source>
</evidence>
<protein>
    <recommendedName>
        <fullName evidence="1">Retroviral polymerase SH3-like domain-containing protein</fullName>
    </recommendedName>
</protein>
<name>A0A9Q3CF64_9BASI</name>
<dbReference type="PANTHER" id="PTHR11439:SF470">
    <property type="entry name" value="CYSTEINE-RICH RLK (RECEPTOR-LIKE PROTEIN KINASE) 8"/>
    <property type="match status" value="1"/>
</dbReference>
<proteinExistence type="predicted"/>
<organism evidence="2 3">
    <name type="scientific">Austropuccinia psidii MF-1</name>
    <dbReference type="NCBI Taxonomy" id="1389203"/>
    <lineage>
        <taxon>Eukaryota</taxon>
        <taxon>Fungi</taxon>
        <taxon>Dikarya</taxon>
        <taxon>Basidiomycota</taxon>
        <taxon>Pucciniomycotina</taxon>
        <taxon>Pucciniomycetes</taxon>
        <taxon>Pucciniales</taxon>
        <taxon>Sphaerophragmiaceae</taxon>
        <taxon>Austropuccinia</taxon>
    </lineage>
</organism>
<accession>A0A9Q3CF64</accession>
<evidence type="ECO:0000259" key="1">
    <source>
        <dbReference type="Pfam" id="PF25597"/>
    </source>
</evidence>